<dbReference type="AlphaFoldDB" id="J9E6D7"/>
<gene>
    <name evidence="1" type="ORF">WUBG_11378</name>
</gene>
<reference evidence="2" key="1">
    <citation type="submission" date="2012-08" db="EMBL/GenBank/DDBJ databases">
        <title>The Genome Sequence of Wuchereria bancrofti.</title>
        <authorList>
            <person name="Nutman T.B."/>
            <person name="Fink D.L."/>
            <person name="Russ C."/>
            <person name="Young S."/>
            <person name="Zeng Q."/>
            <person name="Koehrsen M."/>
            <person name="Alvarado L."/>
            <person name="Berlin A."/>
            <person name="Chapman S.B."/>
            <person name="Chen Z."/>
            <person name="Freedman E."/>
            <person name="Gellesch M."/>
            <person name="Goldberg J."/>
            <person name="Griggs A."/>
            <person name="Gujja S."/>
            <person name="Heilman E.R."/>
            <person name="Heiman D."/>
            <person name="Hepburn T."/>
            <person name="Howarth C."/>
            <person name="Jen D."/>
            <person name="Larson L."/>
            <person name="Lewis B."/>
            <person name="Mehta T."/>
            <person name="Park D."/>
            <person name="Pearson M."/>
            <person name="Roberts A."/>
            <person name="Saif S."/>
            <person name="Shea T."/>
            <person name="Shenoy N."/>
            <person name="Sisk P."/>
            <person name="Stolte C."/>
            <person name="Sykes S."/>
            <person name="Walk T."/>
            <person name="White J."/>
            <person name="Yandava C."/>
            <person name="Haas B."/>
            <person name="Henn M.R."/>
            <person name="Nusbaum C."/>
            <person name="Birren B."/>
        </authorList>
    </citation>
    <scope>NUCLEOTIDE SEQUENCE [LARGE SCALE GENOMIC DNA]</scope>
    <source>
        <strain evidence="2">NA</strain>
    </source>
</reference>
<dbReference type="Proteomes" id="UP000004810">
    <property type="component" value="Unassembled WGS sequence"/>
</dbReference>
<proteinExistence type="predicted"/>
<evidence type="ECO:0000313" key="1">
    <source>
        <dbReference type="EMBL" id="EJW77713.1"/>
    </source>
</evidence>
<evidence type="ECO:0000313" key="2">
    <source>
        <dbReference type="Proteomes" id="UP000004810"/>
    </source>
</evidence>
<name>J9E6D7_WUCBA</name>
<organism evidence="1 2">
    <name type="scientific">Wuchereria bancrofti</name>
    <dbReference type="NCBI Taxonomy" id="6293"/>
    <lineage>
        <taxon>Eukaryota</taxon>
        <taxon>Metazoa</taxon>
        <taxon>Ecdysozoa</taxon>
        <taxon>Nematoda</taxon>
        <taxon>Chromadorea</taxon>
        <taxon>Rhabditida</taxon>
        <taxon>Spirurina</taxon>
        <taxon>Spiruromorpha</taxon>
        <taxon>Filarioidea</taxon>
        <taxon>Onchocercidae</taxon>
        <taxon>Wuchereria</taxon>
    </lineage>
</organism>
<sequence>MRKDVITTEIGRSLFATVHGVRYIEWTLHITKKGREFVIELIRQTEVNIKGEFRVQFRAQSKTSRRIECFPAHWQELKHRVEFVPHYTETLTKLYQSDEFNWGQLKIEIKLAFALNDFNYIIPK</sequence>
<dbReference type="EMBL" id="ADBV01007433">
    <property type="protein sequence ID" value="EJW77713.1"/>
    <property type="molecule type" value="Genomic_DNA"/>
</dbReference>
<protein>
    <submittedName>
        <fullName evidence="1">Uncharacterized protein</fullName>
    </submittedName>
</protein>
<accession>J9E6D7</accession>
<comment type="caution">
    <text evidence="1">The sequence shown here is derived from an EMBL/GenBank/DDBJ whole genome shotgun (WGS) entry which is preliminary data.</text>
</comment>
<feature type="non-terminal residue" evidence="1">
    <location>
        <position position="124"/>
    </location>
</feature>